<dbReference type="GO" id="GO:0004497">
    <property type="term" value="F:monooxygenase activity"/>
    <property type="evidence" value="ECO:0007669"/>
    <property type="project" value="UniProtKB-KW"/>
</dbReference>
<dbReference type="PRINTS" id="PR00463">
    <property type="entry name" value="EP450I"/>
</dbReference>
<evidence type="ECO:0000256" key="4">
    <source>
        <dbReference type="RuleBase" id="RU000461"/>
    </source>
</evidence>
<dbReference type="Gene3D" id="1.10.630.10">
    <property type="entry name" value="Cytochrome P450"/>
    <property type="match status" value="1"/>
</dbReference>
<dbReference type="PANTHER" id="PTHR24305">
    <property type="entry name" value="CYTOCHROME P450"/>
    <property type="match status" value="1"/>
</dbReference>
<keyword evidence="6" id="KW-1185">Reference proteome</keyword>
<gene>
    <name evidence="5" type="ORF">DFR70_12238</name>
</gene>
<dbReference type="InterPro" id="IPR036396">
    <property type="entry name" value="Cyt_P450_sf"/>
</dbReference>
<keyword evidence="4 5" id="KW-0503">Monooxygenase</keyword>
<keyword evidence="3 4" id="KW-0408">Iron</keyword>
<keyword evidence="3 4" id="KW-0349">Heme</keyword>
<keyword evidence="4" id="KW-0560">Oxidoreductase</keyword>
<dbReference type="Pfam" id="PF00067">
    <property type="entry name" value="p450"/>
    <property type="match status" value="1"/>
</dbReference>
<evidence type="ECO:0000256" key="1">
    <source>
        <dbReference type="ARBA" id="ARBA00001971"/>
    </source>
</evidence>
<dbReference type="Proteomes" id="UP000247569">
    <property type="component" value="Unassembled WGS sequence"/>
</dbReference>
<dbReference type="PRINTS" id="PR00385">
    <property type="entry name" value="P450"/>
</dbReference>
<accession>A0A318JU72</accession>
<dbReference type="GO" id="GO:0016705">
    <property type="term" value="F:oxidoreductase activity, acting on paired donors, with incorporation or reduction of molecular oxygen"/>
    <property type="evidence" value="ECO:0007669"/>
    <property type="project" value="InterPro"/>
</dbReference>
<reference evidence="5 6" key="1">
    <citation type="submission" date="2018-05" db="EMBL/GenBank/DDBJ databases">
        <title>Genomic Encyclopedia of Type Strains, Phase IV (KMG-IV): sequencing the most valuable type-strain genomes for metagenomic binning, comparative biology and taxonomic classification.</title>
        <authorList>
            <person name="Goeker M."/>
        </authorList>
    </citation>
    <scope>NUCLEOTIDE SEQUENCE [LARGE SCALE GENOMIC DNA]</scope>
    <source>
        <strain evidence="5 6">DSM 44704</strain>
    </source>
</reference>
<proteinExistence type="inferred from homology"/>
<dbReference type="PANTHER" id="PTHR24305:SF166">
    <property type="entry name" value="CYTOCHROME P450 12A4, MITOCHONDRIAL-RELATED"/>
    <property type="match status" value="1"/>
</dbReference>
<keyword evidence="3 4" id="KW-0479">Metal-binding</keyword>
<dbReference type="InterPro" id="IPR017972">
    <property type="entry name" value="Cyt_P450_CS"/>
</dbReference>
<dbReference type="EMBL" id="QJKF01000022">
    <property type="protein sequence ID" value="PXX54897.1"/>
    <property type="molecule type" value="Genomic_DNA"/>
</dbReference>
<evidence type="ECO:0000256" key="3">
    <source>
        <dbReference type="PIRSR" id="PIRSR602401-1"/>
    </source>
</evidence>
<evidence type="ECO:0000313" key="6">
    <source>
        <dbReference type="Proteomes" id="UP000247569"/>
    </source>
</evidence>
<dbReference type="GO" id="GO:0005506">
    <property type="term" value="F:iron ion binding"/>
    <property type="evidence" value="ECO:0007669"/>
    <property type="project" value="InterPro"/>
</dbReference>
<dbReference type="InterPro" id="IPR002401">
    <property type="entry name" value="Cyt_P450_E_grp-I"/>
</dbReference>
<evidence type="ECO:0000313" key="5">
    <source>
        <dbReference type="EMBL" id="PXX54897.1"/>
    </source>
</evidence>
<dbReference type="SUPFAM" id="SSF48264">
    <property type="entry name" value="Cytochrome P450"/>
    <property type="match status" value="1"/>
</dbReference>
<sequence>MNEFPYPPNRLPVLGDVLSLNPGKPVQSMTELADKLGPVYELRFGPMRMVIVNSAELADDVQSEALWEKEFGPPIRRLRKVVRTGLIAAETEDPQWGAAHRVLMPGFSREAMRGYHETMVQVVAELIRRWEHGGGPVDVAGEMSSMALEVIARAGFGHSFTRLDEPPAGNGLPVVKLMVDVLRYASRPVSVKLVDATIGRIALLRHRRNVSELQRIADNLIGDCPPVPAGSPNLLQRMRDTPDPDTGQRLSRTVVRDQVLTFLIAGHETSANTLTFALHALGDRPDIVERVRAEIDAVAGGDPATLTYDQVAKLQFLRRVVDEILRLWPVAGGYFRRPKQDTYLGEHRIGRGAWVYVNLLAVHRDKRAWGPDADRFEPDRFAPGATPRRTAGAYKPFGIGLRSCIGRQFAIHEVMLTLAHVLYAFDLEPDPKYRLSVDEFVTLKPAGLRMRMRPRNQLRERL</sequence>
<organism evidence="5 6">
    <name type="scientific">Nocardia tenerifensis</name>
    <dbReference type="NCBI Taxonomy" id="228006"/>
    <lineage>
        <taxon>Bacteria</taxon>
        <taxon>Bacillati</taxon>
        <taxon>Actinomycetota</taxon>
        <taxon>Actinomycetes</taxon>
        <taxon>Mycobacteriales</taxon>
        <taxon>Nocardiaceae</taxon>
        <taxon>Nocardia</taxon>
    </lineage>
</organism>
<dbReference type="PROSITE" id="PS00086">
    <property type="entry name" value="CYTOCHROME_P450"/>
    <property type="match status" value="1"/>
</dbReference>
<evidence type="ECO:0000256" key="2">
    <source>
        <dbReference type="ARBA" id="ARBA00010617"/>
    </source>
</evidence>
<dbReference type="InterPro" id="IPR050121">
    <property type="entry name" value="Cytochrome_P450_monoxygenase"/>
</dbReference>
<dbReference type="InterPro" id="IPR001128">
    <property type="entry name" value="Cyt_P450"/>
</dbReference>
<comment type="caution">
    <text evidence="5">The sequence shown here is derived from an EMBL/GenBank/DDBJ whole genome shotgun (WGS) entry which is preliminary data.</text>
</comment>
<dbReference type="GO" id="GO:0020037">
    <property type="term" value="F:heme binding"/>
    <property type="evidence" value="ECO:0007669"/>
    <property type="project" value="InterPro"/>
</dbReference>
<name>A0A318JU72_9NOCA</name>
<comment type="similarity">
    <text evidence="2 4">Belongs to the cytochrome P450 family.</text>
</comment>
<comment type="cofactor">
    <cofactor evidence="1 3">
        <name>heme</name>
        <dbReference type="ChEBI" id="CHEBI:30413"/>
    </cofactor>
</comment>
<protein>
    <submittedName>
        <fullName evidence="5">Unspecific monooxygenase</fullName>
    </submittedName>
</protein>
<dbReference type="AlphaFoldDB" id="A0A318JU72"/>
<feature type="binding site" description="axial binding residue" evidence="3">
    <location>
        <position position="404"/>
    </location>
    <ligand>
        <name>heme</name>
        <dbReference type="ChEBI" id="CHEBI:30413"/>
    </ligand>
    <ligandPart>
        <name>Fe</name>
        <dbReference type="ChEBI" id="CHEBI:18248"/>
    </ligandPart>
</feature>